<dbReference type="InterPro" id="IPR052511">
    <property type="entry name" value="ATP-dep_Helicase"/>
</dbReference>
<evidence type="ECO:0000256" key="9">
    <source>
        <dbReference type="ARBA" id="ARBA00093467"/>
    </source>
</evidence>
<feature type="domain" description="Helicase C-terminal" evidence="12">
    <location>
        <begin position="300"/>
        <end position="447"/>
    </location>
</feature>
<dbReference type="EMBL" id="JBHSLF010000017">
    <property type="protein sequence ID" value="MFC5343962.1"/>
    <property type="molecule type" value="Genomic_DNA"/>
</dbReference>
<name>A0ABW0FQG1_9CAUL</name>
<keyword evidence="13" id="KW-0436">Ligase</keyword>
<keyword evidence="1" id="KW-0547">Nucleotide-binding</keyword>
<dbReference type="InterPro" id="IPR017170">
    <property type="entry name" value="Lhr-like"/>
</dbReference>
<dbReference type="RefSeq" id="WP_374037491.1">
    <property type="nucleotide sequence ID" value="NZ_CP169082.1"/>
</dbReference>
<reference evidence="14" key="1">
    <citation type="journal article" date="2019" name="Int. J. Syst. Evol. Microbiol.">
        <title>The Global Catalogue of Microorganisms (GCM) 10K type strain sequencing project: providing services to taxonomists for standard genome sequencing and annotation.</title>
        <authorList>
            <consortium name="The Broad Institute Genomics Platform"/>
            <consortium name="The Broad Institute Genome Sequencing Center for Infectious Disease"/>
            <person name="Wu L."/>
            <person name="Ma J."/>
        </authorList>
    </citation>
    <scope>NUCLEOTIDE SEQUENCE [LARGE SCALE GENOMIC DNA]</scope>
    <source>
        <strain evidence="14">JCM 12125</strain>
    </source>
</reference>
<dbReference type="InterPro" id="IPR014001">
    <property type="entry name" value="Helicase_ATP-bd"/>
</dbReference>
<dbReference type="Pfam" id="PF08494">
    <property type="entry name" value="DEAD_assoc"/>
    <property type="match status" value="1"/>
</dbReference>
<keyword evidence="8" id="KW-0413">Isomerase</keyword>
<evidence type="ECO:0000313" key="13">
    <source>
        <dbReference type="EMBL" id="MFC5343962.1"/>
    </source>
</evidence>
<dbReference type="PANTHER" id="PTHR47962">
    <property type="entry name" value="ATP-DEPENDENT HELICASE LHR-RELATED-RELATED"/>
    <property type="match status" value="1"/>
</dbReference>
<dbReference type="SMART" id="SM00487">
    <property type="entry name" value="DEXDc"/>
    <property type="match status" value="1"/>
</dbReference>
<dbReference type="PROSITE" id="PS51192">
    <property type="entry name" value="HELICASE_ATP_BIND_1"/>
    <property type="match status" value="1"/>
</dbReference>
<protein>
    <submittedName>
        <fullName evidence="13">Ligase-associated DNA damage response DEXH box helicase</fullName>
    </submittedName>
</protein>
<evidence type="ECO:0000256" key="10">
    <source>
        <dbReference type="SAM" id="MobiDB-lite"/>
    </source>
</evidence>
<dbReference type="InterPro" id="IPR011545">
    <property type="entry name" value="DEAD/DEAH_box_helicase_dom"/>
</dbReference>
<comment type="similarity">
    <text evidence="9">Belongs to the Lhr helicase family. Lhr-Core subfamily.</text>
</comment>
<evidence type="ECO:0000259" key="11">
    <source>
        <dbReference type="PROSITE" id="PS51192"/>
    </source>
</evidence>
<evidence type="ECO:0000256" key="3">
    <source>
        <dbReference type="ARBA" id="ARBA00022801"/>
    </source>
</evidence>
<dbReference type="CDD" id="cd18796">
    <property type="entry name" value="SF2_C_LHR"/>
    <property type="match status" value="1"/>
</dbReference>
<feature type="region of interest" description="Disordered" evidence="10">
    <location>
        <begin position="111"/>
        <end position="131"/>
    </location>
</feature>
<evidence type="ECO:0000313" key="14">
    <source>
        <dbReference type="Proteomes" id="UP001596152"/>
    </source>
</evidence>
<dbReference type="InterPro" id="IPR001650">
    <property type="entry name" value="Helicase_C-like"/>
</dbReference>
<gene>
    <name evidence="13" type="ORF">ACFPIE_08560</name>
</gene>
<dbReference type="GO" id="GO:0016874">
    <property type="term" value="F:ligase activity"/>
    <property type="evidence" value="ECO:0007669"/>
    <property type="project" value="UniProtKB-KW"/>
</dbReference>
<organism evidence="13 14">
    <name type="scientific">Brevundimonas staleyi</name>
    <dbReference type="NCBI Taxonomy" id="74326"/>
    <lineage>
        <taxon>Bacteria</taxon>
        <taxon>Pseudomonadati</taxon>
        <taxon>Pseudomonadota</taxon>
        <taxon>Alphaproteobacteria</taxon>
        <taxon>Caulobacterales</taxon>
        <taxon>Caulobacteraceae</taxon>
        <taxon>Brevundimonas</taxon>
    </lineage>
</organism>
<evidence type="ECO:0000256" key="6">
    <source>
        <dbReference type="ARBA" id="ARBA00023125"/>
    </source>
</evidence>
<feature type="region of interest" description="Disordered" evidence="10">
    <location>
        <begin position="238"/>
        <end position="266"/>
    </location>
</feature>
<dbReference type="PROSITE" id="PS51194">
    <property type="entry name" value="HELICASE_CTER"/>
    <property type="match status" value="1"/>
</dbReference>
<accession>A0ABW0FQG1</accession>
<evidence type="ECO:0000256" key="2">
    <source>
        <dbReference type="ARBA" id="ARBA00022763"/>
    </source>
</evidence>
<dbReference type="SUPFAM" id="SSF52540">
    <property type="entry name" value="P-loop containing nucleoside triphosphate hydrolases"/>
    <property type="match status" value="1"/>
</dbReference>
<feature type="compositionally biased region" description="Basic and acidic residues" evidence="10">
    <location>
        <begin position="111"/>
        <end position="128"/>
    </location>
</feature>
<dbReference type="InterPro" id="IPR027417">
    <property type="entry name" value="P-loop_NTPase"/>
</dbReference>
<proteinExistence type="inferred from homology"/>
<dbReference type="Gene3D" id="3.40.50.300">
    <property type="entry name" value="P-loop containing nucleotide triphosphate hydrolases"/>
    <property type="match status" value="2"/>
</dbReference>
<dbReference type="InterPro" id="IPR013701">
    <property type="entry name" value="Lhr-like_DEAD/DEAH_assoc"/>
</dbReference>
<sequence length="891" mass="97424">MTSPAAQLPPLFADWFASRGWSPRRHQLEMIAAANAGSHALLVAPTGGGKTLAGFLPSLIDLAERGPRPEFGPGSGIHTIYVSPLKALTTDVERNLMTPIREIGLNIHVESRTGDTKQSKKQRQRDNPPDILLTTPEQLALFCAWGGARAYFADLKCIVLDEVHAIWSGKRGDLLNLGLARLQSFSPGLRRVALSATIDDPGLIAEWLMPHVPSPLAGEGGGRSPTDEGYEDTDRLAGAVGSSATSTVTPHPTSPAARPPSPARGEGIVVVKGDPGAVPIIDVLVSEGRVPWAGHTGQHAIPEVYEAIKRAQLALIFVNTRWQSEFVFQRLWEINDENLPIGLHHGSLAAEQRRKIEAAMARGDLRAIVCTSTLDLGIDWGDVDLVIQMAAPKGSSRLVQRIGRANHRLDEPSRALMVPASRFELLECQAAREAVADNAFDWEPHHIGTLDTLAQHVMGVACSEPFDLDALHAEVTSCAPYRGLTYEAFEEVVDFVATGGYALRTYDRFARIVRTPEGRWTVRNQLVAQRHRMNVGAIVAAGTLNVKVASRRRSGAGGGSAKAWVTGRKVGEAEEWYFEQLTPGDTFVFAGQVWAFQGIDGMDALVTHATDKDPKIPSWGGSQFPLGTSLAARVRAMVQDRDHWRVLPSDVQEWLELQDQRSLIPDADSLLIETFPRGSRHFLVAYPFEGRLAHSTLCMLLTRRLDRLGVGPLGFVVTDYSLAIWAIKPMDGLDWDALFQPDMLGDDLEAWLEESFMMKRTFRNCALVSGLIERRQPGAEKTGRQVTFSTDLIYDVLRRHQPDHLLLRTARADAASGLLDVARLGQLLSRIAGHIRPIALEKPSPFCVPVLVQIGRERVGGDAAEMILEASAQELIDEVMEDAPPELQGAA</sequence>
<dbReference type="Proteomes" id="UP001596152">
    <property type="component" value="Unassembled WGS sequence"/>
</dbReference>
<evidence type="ECO:0000259" key="12">
    <source>
        <dbReference type="PROSITE" id="PS51194"/>
    </source>
</evidence>
<keyword evidence="14" id="KW-1185">Reference proteome</keyword>
<dbReference type="Pfam" id="PF00271">
    <property type="entry name" value="Helicase_C"/>
    <property type="match status" value="1"/>
</dbReference>
<evidence type="ECO:0000256" key="7">
    <source>
        <dbReference type="ARBA" id="ARBA00023204"/>
    </source>
</evidence>
<keyword evidence="3" id="KW-0378">Hydrolase</keyword>
<dbReference type="PANTHER" id="PTHR47962:SF3">
    <property type="entry name" value="LARGE ATP-DEPENDENT HELICASE-RELATED PROTEIN"/>
    <property type="match status" value="1"/>
</dbReference>
<dbReference type="SMART" id="SM00490">
    <property type="entry name" value="HELICc"/>
    <property type="match status" value="1"/>
</dbReference>
<evidence type="ECO:0000256" key="8">
    <source>
        <dbReference type="ARBA" id="ARBA00023235"/>
    </source>
</evidence>
<dbReference type="Pfam" id="PF00270">
    <property type="entry name" value="DEAD"/>
    <property type="match status" value="1"/>
</dbReference>
<evidence type="ECO:0000256" key="1">
    <source>
        <dbReference type="ARBA" id="ARBA00022741"/>
    </source>
</evidence>
<evidence type="ECO:0000256" key="4">
    <source>
        <dbReference type="ARBA" id="ARBA00022806"/>
    </source>
</evidence>
<dbReference type="PIRSF" id="PIRSF037307">
    <property type="entry name" value="Lhr-like_helic_prd"/>
    <property type="match status" value="1"/>
</dbReference>
<comment type="caution">
    <text evidence="13">The sequence shown here is derived from an EMBL/GenBank/DDBJ whole genome shotgun (WGS) entry which is preliminary data.</text>
</comment>
<dbReference type="Pfam" id="PF19306">
    <property type="entry name" value="WHD_Lhr"/>
    <property type="match status" value="1"/>
</dbReference>
<keyword evidence="6" id="KW-0238">DNA-binding</keyword>
<evidence type="ECO:0000256" key="5">
    <source>
        <dbReference type="ARBA" id="ARBA00022840"/>
    </source>
</evidence>
<keyword evidence="2" id="KW-0227">DNA damage</keyword>
<keyword evidence="5" id="KW-0067">ATP-binding</keyword>
<keyword evidence="7" id="KW-0234">DNA repair</keyword>
<dbReference type="InterPro" id="IPR045628">
    <property type="entry name" value="Lhr_WH_dom"/>
</dbReference>
<keyword evidence="4" id="KW-0347">Helicase</keyword>
<feature type="domain" description="Helicase ATP-binding" evidence="11">
    <location>
        <begin position="31"/>
        <end position="216"/>
    </location>
</feature>